<comment type="caution">
    <text evidence="6">The sequence shown here is derived from an EMBL/GenBank/DDBJ whole genome shotgun (WGS) entry which is preliminary data.</text>
</comment>
<evidence type="ECO:0000256" key="4">
    <source>
        <dbReference type="ARBA" id="ARBA00022827"/>
    </source>
</evidence>
<dbReference type="HAMAP" id="MF_00129">
    <property type="entry name" value="MnmG_GidA"/>
    <property type="match status" value="1"/>
</dbReference>
<dbReference type="InterPro" id="IPR036188">
    <property type="entry name" value="FAD/NAD-bd_sf"/>
</dbReference>
<organism evidence="6 7">
    <name type="scientific">Phialemonium thermophilum</name>
    <dbReference type="NCBI Taxonomy" id="223376"/>
    <lineage>
        <taxon>Eukaryota</taxon>
        <taxon>Fungi</taxon>
        <taxon>Dikarya</taxon>
        <taxon>Ascomycota</taxon>
        <taxon>Pezizomycotina</taxon>
        <taxon>Sordariomycetes</taxon>
        <taxon>Sordariomycetidae</taxon>
        <taxon>Cephalothecales</taxon>
        <taxon>Cephalothecaceae</taxon>
        <taxon>Phialemonium</taxon>
    </lineage>
</organism>
<accession>A0ABR3X7F0</accession>
<dbReference type="SMART" id="SM01228">
    <property type="entry name" value="GIDA_assoc_3"/>
    <property type="match status" value="1"/>
</dbReference>
<proteinExistence type="inferred from homology"/>
<dbReference type="InterPro" id="IPR026904">
    <property type="entry name" value="MnmG_C"/>
</dbReference>
<dbReference type="EMBL" id="JAZHXJ010000152">
    <property type="protein sequence ID" value="KAL1871587.1"/>
    <property type="molecule type" value="Genomic_DNA"/>
</dbReference>
<dbReference type="Gene3D" id="1.10.150.570">
    <property type="entry name" value="GidA associated domain, C-terminal subdomain"/>
    <property type="match status" value="1"/>
</dbReference>
<dbReference type="InterPro" id="IPR002218">
    <property type="entry name" value="MnmG-rel"/>
</dbReference>
<dbReference type="NCBIfam" id="TIGR00136">
    <property type="entry name" value="mnmG_gidA"/>
    <property type="match status" value="1"/>
</dbReference>
<evidence type="ECO:0000259" key="5">
    <source>
        <dbReference type="SMART" id="SM01228"/>
    </source>
</evidence>
<evidence type="ECO:0000256" key="2">
    <source>
        <dbReference type="ARBA" id="ARBA00007653"/>
    </source>
</evidence>
<dbReference type="SUPFAM" id="SSF51905">
    <property type="entry name" value="FAD/NAD(P)-binding domain"/>
    <property type="match status" value="1"/>
</dbReference>
<name>A0ABR3X7F0_9PEZI</name>
<dbReference type="InterPro" id="IPR040131">
    <property type="entry name" value="MnmG_N"/>
</dbReference>
<dbReference type="Pfam" id="PF21680">
    <property type="entry name" value="GIDA_C_1st"/>
    <property type="match status" value="1"/>
</dbReference>
<protein>
    <recommendedName>
        <fullName evidence="5">tRNA uridine 5-carboxymethylaminomethyl modification enzyme C-terminal subdomain domain-containing protein</fullName>
    </recommendedName>
</protein>
<keyword evidence="3" id="KW-0285">Flavoprotein</keyword>
<dbReference type="InterPro" id="IPR044920">
    <property type="entry name" value="MnmG_C_subdom_sf"/>
</dbReference>
<keyword evidence="4" id="KW-0274">FAD</keyword>
<evidence type="ECO:0000313" key="7">
    <source>
        <dbReference type="Proteomes" id="UP001586593"/>
    </source>
</evidence>
<dbReference type="InterPro" id="IPR049312">
    <property type="entry name" value="GIDA_C_N"/>
</dbReference>
<feature type="domain" description="tRNA uridine 5-carboxymethylaminomethyl modification enzyme C-terminal subdomain" evidence="5">
    <location>
        <begin position="582"/>
        <end position="653"/>
    </location>
</feature>
<dbReference type="Proteomes" id="UP001586593">
    <property type="component" value="Unassembled WGS sequence"/>
</dbReference>
<keyword evidence="7" id="KW-1185">Reference proteome</keyword>
<dbReference type="Pfam" id="PF01134">
    <property type="entry name" value="GIDA"/>
    <property type="match status" value="1"/>
</dbReference>
<evidence type="ECO:0000256" key="1">
    <source>
        <dbReference type="ARBA" id="ARBA00001974"/>
    </source>
</evidence>
<reference evidence="6 7" key="1">
    <citation type="journal article" date="2024" name="Commun. Biol.">
        <title>Comparative genomic analysis of thermophilic fungi reveals convergent evolutionary adaptations and gene losses.</title>
        <authorList>
            <person name="Steindorff A.S."/>
            <person name="Aguilar-Pontes M.V."/>
            <person name="Robinson A.J."/>
            <person name="Andreopoulos B."/>
            <person name="LaButti K."/>
            <person name="Kuo A."/>
            <person name="Mondo S."/>
            <person name="Riley R."/>
            <person name="Otillar R."/>
            <person name="Haridas S."/>
            <person name="Lipzen A."/>
            <person name="Grimwood J."/>
            <person name="Schmutz J."/>
            <person name="Clum A."/>
            <person name="Reid I.D."/>
            <person name="Moisan M.C."/>
            <person name="Butler G."/>
            <person name="Nguyen T.T.M."/>
            <person name="Dewar K."/>
            <person name="Conant G."/>
            <person name="Drula E."/>
            <person name="Henrissat B."/>
            <person name="Hansel C."/>
            <person name="Singer S."/>
            <person name="Hutchinson M.I."/>
            <person name="de Vries R.P."/>
            <person name="Natvig D.O."/>
            <person name="Powell A.J."/>
            <person name="Tsang A."/>
            <person name="Grigoriev I.V."/>
        </authorList>
    </citation>
    <scope>NUCLEOTIDE SEQUENCE [LARGE SCALE GENOMIC DNA]</scope>
    <source>
        <strain evidence="6 7">ATCC 24622</strain>
    </source>
</reference>
<dbReference type="InterPro" id="IPR047001">
    <property type="entry name" value="MnmG_C_subdom"/>
</dbReference>
<dbReference type="PROSITE" id="PS01281">
    <property type="entry name" value="GIDA_2"/>
    <property type="match status" value="1"/>
</dbReference>
<dbReference type="PROSITE" id="PS01280">
    <property type="entry name" value="GIDA_1"/>
    <property type="match status" value="1"/>
</dbReference>
<dbReference type="InterPro" id="IPR004416">
    <property type="entry name" value="MnmG"/>
</dbReference>
<sequence length="691" mass="74598">MMARYALPKVHGLAKRSVAPRTPRFLKRRAFATVSQGARPFDVVVIGGGHAGAEACAAAARSGARTALVTPKIDNLGTCSCNPSFGGIGKGTILREIDALDGLAGRIIDKAGVQFKVLNRKKGPAVWGPRAQIDRALYKKYMREELEGYPNLSIILGSVSDIVVAEDATSSPTKKIAGVRLESGEILPSGQVVITTGTFLGGEIHIGMESHPAGRMGEAATFGLSKSLREAGFQLGRLKTGTPPRLSKGSIDFKTLEVQRGDDPPSPFSYLNDSVAVRDQLLCYATYTNEATHDVVRANLDKTIHIRETVKGPRYCPSLESKIIRFGHRERHIVWLEPEGFENDVIYPNGLSMTVPADAQLKLLRTIRGLEEVTMLQPGYGVEYDYVDPRGLRATLETKAIKGLFLAGQINGTTGYEEAAGQGILAGINAGRASQGLEPVTISRGDGYIGIMIDDLVTKGVSEPYRMFTSRSEFRMSARSDNADSRLTAAGRQWGVVSDQRWRAFSEEQAQMAELAALLRSAARGSREWQAAGFPVRIDTQRRDGLDLLRLRGVNGVDDLAGAIPGVSAFPPRVRARVAIEAVYAPYVAMQDAERARVERDASLTLPPDLDYNNVSGLSIVERAALAAARPENLAQAKRVEGVTPAGCVRLLRYVQRTDRGAAALTEEVAALGHGGEDMETLDSQARASDF</sequence>
<comment type="similarity">
    <text evidence="2">Belongs to the MnmG family.</text>
</comment>
<dbReference type="Pfam" id="PF13932">
    <property type="entry name" value="SAM_GIDA_C"/>
    <property type="match status" value="1"/>
</dbReference>
<evidence type="ECO:0000256" key="3">
    <source>
        <dbReference type="ARBA" id="ARBA00022630"/>
    </source>
</evidence>
<dbReference type="PANTHER" id="PTHR11806">
    <property type="entry name" value="GLUCOSE INHIBITED DIVISION PROTEIN A"/>
    <property type="match status" value="1"/>
</dbReference>
<dbReference type="InterPro" id="IPR020595">
    <property type="entry name" value="MnmG-rel_CS"/>
</dbReference>
<comment type="cofactor">
    <cofactor evidence="1">
        <name>FAD</name>
        <dbReference type="ChEBI" id="CHEBI:57692"/>
    </cofactor>
</comment>
<dbReference type="PANTHER" id="PTHR11806:SF0">
    <property type="entry name" value="PROTEIN MTO1 HOMOLOG, MITOCHONDRIAL"/>
    <property type="match status" value="1"/>
</dbReference>
<dbReference type="Gene3D" id="3.50.50.60">
    <property type="entry name" value="FAD/NAD(P)-binding domain"/>
    <property type="match status" value="2"/>
</dbReference>
<gene>
    <name evidence="6" type="ORF">VTK73DRAFT_1977</name>
</gene>
<evidence type="ECO:0000313" key="6">
    <source>
        <dbReference type="EMBL" id="KAL1871587.1"/>
    </source>
</evidence>